<evidence type="ECO:0000313" key="2">
    <source>
        <dbReference type="EMBL" id="MEB3033670.1"/>
    </source>
</evidence>
<dbReference type="RefSeq" id="WP_224974466.1">
    <property type="nucleotide sequence ID" value="NZ_JAYJJU010000021.1"/>
</dbReference>
<protein>
    <recommendedName>
        <fullName evidence="4">Membrane protein insertase YidC</fullName>
    </recommendedName>
</protein>
<keyword evidence="3" id="KW-1185">Reference proteome</keyword>
<evidence type="ECO:0000313" key="3">
    <source>
        <dbReference type="Proteomes" id="UP001298593"/>
    </source>
</evidence>
<keyword evidence="1" id="KW-0812">Transmembrane</keyword>
<accession>A0ABU5Y0E9</accession>
<proteinExistence type="predicted"/>
<keyword evidence="1" id="KW-1133">Transmembrane helix</keyword>
<evidence type="ECO:0008006" key="4">
    <source>
        <dbReference type="Google" id="ProtNLM"/>
    </source>
</evidence>
<keyword evidence="1" id="KW-0472">Membrane</keyword>
<feature type="transmembrane region" description="Helical" evidence="1">
    <location>
        <begin position="85"/>
        <end position="105"/>
    </location>
</feature>
<dbReference type="Proteomes" id="UP001298593">
    <property type="component" value="Unassembled WGS sequence"/>
</dbReference>
<sequence length="150" mass="16384">MNWNFLGTNWHLFGDLAAVAFVALLLAATGVFGYIRRLRSRTPLPISEGIGARKSVLAKVRKREPLSAQELEFASRVIADQRSPLAFCIPAAIFSLGCFYVFGSLEQLHGATPSERTFLGVIPMFGSLNVTAQLLRAAKLKKHLPVSVAE</sequence>
<name>A0ABU5Y0E9_9MYCO</name>
<feature type="transmembrane region" description="Helical" evidence="1">
    <location>
        <begin position="12"/>
        <end position="35"/>
    </location>
</feature>
<dbReference type="EMBL" id="JAYJJU010000021">
    <property type="protein sequence ID" value="MEB3033670.1"/>
    <property type="molecule type" value="Genomic_DNA"/>
</dbReference>
<reference evidence="2 3" key="1">
    <citation type="submission" date="2023-12" db="EMBL/GenBank/DDBJ databases">
        <title>Description of new species of Mycobacterium terrae complex isolated from sewage at the Sao Paulo Zoological Park Foundation in Brazil.</title>
        <authorList>
            <person name="Romagnoli C.L."/>
            <person name="Conceicao E.C."/>
            <person name="Machado E."/>
            <person name="Barreto L.B.P.F."/>
            <person name="Sharma A."/>
            <person name="Silva N.M."/>
            <person name="Marques L.E."/>
            <person name="Juliana M.A."/>
            <person name="Lourenco M.C.S."/>
            <person name="Digiampietri L.A."/>
            <person name="Suffys P.N."/>
            <person name="Viana-Niero C."/>
        </authorList>
    </citation>
    <scope>NUCLEOTIDE SEQUENCE [LARGE SCALE GENOMIC DNA]</scope>
    <source>
        <strain evidence="2 3">MYC340</strain>
    </source>
</reference>
<organism evidence="2 3">
    <name type="scientific">[Mycobacterium] nativiensis</name>
    <dbReference type="NCBI Taxonomy" id="2855503"/>
    <lineage>
        <taxon>Bacteria</taxon>
        <taxon>Bacillati</taxon>
        <taxon>Actinomycetota</taxon>
        <taxon>Actinomycetes</taxon>
        <taxon>Mycobacteriales</taxon>
        <taxon>Mycobacteriaceae</taxon>
        <taxon>Mycolicibacter</taxon>
    </lineage>
</organism>
<comment type="caution">
    <text evidence="2">The sequence shown here is derived from an EMBL/GenBank/DDBJ whole genome shotgun (WGS) entry which is preliminary data.</text>
</comment>
<gene>
    <name evidence="2" type="ORF">KV113_19105</name>
</gene>
<evidence type="ECO:0000256" key="1">
    <source>
        <dbReference type="SAM" id="Phobius"/>
    </source>
</evidence>